<dbReference type="InterPro" id="IPR048354">
    <property type="entry name" value="TOD1_MUCI70_glycTrfase_dom"/>
</dbReference>
<dbReference type="Pfam" id="PF04765">
    <property type="entry name" value="TOD1_MUCI70"/>
    <property type="match status" value="1"/>
</dbReference>
<dbReference type="Proteomes" id="UP000323646">
    <property type="component" value="Unassembled WGS sequence"/>
</dbReference>
<reference evidence="2 3" key="1">
    <citation type="submission" date="2019-08" db="EMBL/GenBank/DDBJ databases">
        <title>Selenomonas sp. mPRGC5 and Selenomonas sp. mPRGC8 isolated from ruminal fluid of dairy goat (Capra hircus).</title>
        <authorList>
            <person name="Poothong S."/>
            <person name="Nuengjamnong C."/>
            <person name="Tanasupawat S."/>
        </authorList>
    </citation>
    <scope>NUCLEOTIDE SEQUENCE [LARGE SCALE GENOMIC DNA]</scope>
    <source>
        <strain evidence="3">mPRGC5</strain>
    </source>
</reference>
<protein>
    <submittedName>
        <fullName evidence="2">DUF616 domain-containing protein</fullName>
    </submittedName>
</protein>
<organism evidence="2 3">
    <name type="scientific">Selenomonas ruminis</name>
    <dbReference type="NCBI Taxonomy" id="2593411"/>
    <lineage>
        <taxon>Bacteria</taxon>
        <taxon>Bacillati</taxon>
        <taxon>Bacillota</taxon>
        <taxon>Negativicutes</taxon>
        <taxon>Selenomonadales</taxon>
        <taxon>Selenomonadaceae</taxon>
        <taxon>Selenomonas</taxon>
    </lineage>
</organism>
<evidence type="ECO:0000259" key="1">
    <source>
        <dbReference type="Pfam" id="PF04765"/>
    </source>
</evidence>
<gene>
    <name evidence="2" type="ORF">FZ040_02055</name>
</gene>
<dbReference type="AlphaFoldDB" id="A0A5D6WEH6"/>
<evidence type="ECO:0000313" key="3">
    <source>
        <dbReference type="Proteomes" id="UP000323646"/>
    </source>
</evidence>
<comment type="caution">
    <text evidence="2">The sequence shown here is derived from an EMBL/GenBank/DDBJ whole genome shotgun (WGS) entry which is preliminary data.</text>
</comment>
<dbReference type="OrthoDB" id="396512at2"/>
<sequence>MDGILNYIMQMIDWKSNNCWVREGNMKYRESVLSKQLYELNKDRLIKLYNPIINPNKTKSDLVYCFSWYIKKFIAKILRASIIDEENHLSLEEMSNTDKVVDIDLQHIPRIAVYTCVLGGYDKLWEPLYRSSYCDYYAITDFDIDSESIWNRIEYEKFIPHVENKTNFTYINRWCKMHPHNIFPQYEYSVYIDGSVLIVADIVPLVLKMIKSGSFIGIHKHGIRKYIKTEAKAIVKTKKNIDRKTLYNQIHKYKSRGYNDDIPLLEATIIVRKHNHNKCIKVMEDWWDEFIKYSPRDQISLPYVLWKNGMTIDDIYILGNDEHFNPRFVINGHNR</sequence>
<dbReference type="PANTHER" id="PTHR12956:SF17">
    <property type="entry name" value="OS01G0749100 PROTEIN"/>
    <property type="match status" value="1"/>
</dbReference>
<dbReference type="EMBL" id="VTOY01000001">
    <property type="protein sequence ID" value="TYZ24844.1"/>
    <property type="molecule type" value="Genomic_DNA"/>
</dbReference>
<dbReference type="InterPro" id="IPR006852">
    <property type="entry name" value="TOD1_MUCI70"/>
</dbReference>
<dbReference type="PANTHER" id="PTHR12956">
    <property type="entry name" value="ALKALINE CERAMIDASE-RELATED"/>
    <property type="match status" value="1"/>
</dbReference>
<accession>A0A5D6WEH6</accession>
<proteinExistence type="predicted"/>
<feature type="domain" description="TOD1/MUCI70 glycosyltransferase-like" evidence="1">
    <location>
        <begin position="174"/>
        <end position="307"/>
    </location>
</feature>
<keyword evidence="3" id="KW-1185">Reference proteome</keyword>
<name>A0A5D6WEH6_9FIRM</name>
<evidence type="ECO:0000313" key="2">
    <source>
        <dbReference type="EMBL" id="TYZ24844.1"/>
    </source>
</evidence>